<dbReference type="PANTHER" id="PTHR34596">
    <property type="entry name" value="CHITOPORIN"/>
    <property type="match status" value="1"/>
</dbReference>
<evidence type="ECO:0008006" key="5">
    <source>
        <dbReference type="Google" id="ProtNLM"/>
    </source>
</evidence>
<reference evidence="4" key="1">
    <citation type="submission" date="2018-01" db="EMBL/GenBank/DDBJ databases">
        <authorList>
            <person name="Regsiter A."/>
            <person name="William W."/>
        </authorList>
    </citation>
    <scope>NUCLEOTIDE SEQUENCE</scope>
    <source>
        <strain evidence="4">TRIP AH-1</strain>
    </source>
</reference>
<evidence type="ECO:0000313" key="4">
    <source>
        <dbReference type="EMBL" id="SPD76254.1"/>
    </source>
</evidence>
<sequence length="532" mass="60036">MRKISLLLSITALFTLVFLADFTWSAESKPMPKRTLKNNMSEVYNILPDPATCFSEIFTKGMYYGRLRLNYFYYDNYASSLHDPTGFAVGGSLIYKTAPLHGLSATAGFYTAQNLGLLDKEDALFGKTGKDTFSRYDRLKDGDWGMNVLAQAYAQYSIFKTDLKVGRQIYESFLTTSNDTKFIPVTFEGYTIYSEYVPATTLSLAWLTAMKLRDHTTFHDVITYDDRQDEVYNYKGNNVYLRAFNDMDDGSAHKGLSYLKLKAAGEDVENDLVIAGVSNKSIKNLTFDVWYTGVPDLFYSLMAEPNYDIALPDGWILTPGFRYMQQFDNGAGEIGGAALNGKLVTGFDPVTGRPVVPSGHYRGYRDADNVDSKMYAARLVLKKGAGNVMVGYSKIADEADLITPWRGFPTGGYTRTMGESNWQADCASWMFLAFYDFDKAGMIKGFRASIDFVTSDEDDLKEHLNGDSLGTDRYVVHSDLWYRFQSLPDLEARVRFKWLDGDDRTNAATYNKFGSSVDPSYSDIRFELNYLF</sequence>
<dbReference type="EMBL" id="OJIN01000234">
    <property type="protein sequence ID" value="SPD76254.1"/>
    <property type="molecule type" value="Genomic_DNA"/>
</dbReference>
<proteinExistence type="inferred from homology"/>
<evidence type="ECO:0000256" key="1">
    <source>
        <dbReference type="ARBA" id="ARBA00009075"/>
    </source>
</evidence>
<gene>
    <name evidence="4" type="ORF">PITCH_A880006</name>
</gene>
<dbReference type="AlphaFoldDB" id="A0A445N3I6"/>
<dbReference type="GO" id="GO:0015288">
    <property type="term" value="F:porin activity"/>
    <property type="evidence" value="ECO:0007669"/>
    <property type="project" value="TreeGrafter"/>
</dbReference>
<protein>
    <recommendedName>
        <fullName evidence="5">Outer membrane porin, OprD family</fullName>
    </recommendedName>
</protein>
<keyword evidence="3" id="KW-0732">Signal</keyword>
<dbReference type="InterPro" id="IPR005318">
    <property type="entry name" value="OM_porin_bac"/>
</dbReference>
<dbReference type="PANTHER" id="PTHR34596:SF2">
    <property type="entry name" value="CHITOPORIN"/>
    <property type="match status" value="1"/>
</dbReference>
<accession>A0A445N3I6</accession>
<name>A0A445N3I6_9BACT</name>
<keyword evidence="2" id="KW-0813">Transport</keyword>
<comment type="similarity">
    <text evidence="1">Belongs to the outer membrane porin (Opr) (TC 1.B.25) family.</text>
</comment>
<dbReference type="GO" id="GO:0016020">
    <property type="term" value="C:membrane"/>
    <property type="evidence" value="ECO:0007669"/>
    <property type="project" value="InterPro"/>
</dbReference>
<evidence type="ECO:0000256" key="2">
    <source>
        <dbReference type="ARBA" id="ARBA00022448"/>
    </source>
</evidence>
<dbReference type="InterPro" id="IPR023614">
    <property type="entry name" value="Porin_dom_sf"/>
</dbReference>
<organism evidence="4">
    <name type="scientific">uncultured Desulfobacterium sp</name>
    <dbReference type="NCBI Taxonomy" id="201089"/>
    <lineage>
        <taxon>Bacteria</taxon>
        <taxon>Pseudomonadati</taxon>
        <taxon>Thermodesulfobacteriota</taxon>
        <taxon>Desulfobacteria</taxon>
        <taxon>Desulfobacterales</taxon>
        <taxon>Desulfobacteriaceae</taxon>
        <taxon>Desulfobacterium</taxon>
        <taxon>environmental samples</taxon>
    </lineage>
</organism>
<dbReference type="Gene3D" id="2.40.160.10">
    <property type="entry name" value="Porin"/>
    <property type="match status" value="1"/>
</dbReference>
<dbReference type="Pfam" id="PF03573">
    <property type="entry name" value="OprD"/>
    <property type="match status" value="1"/>
</dbReference>
<evidence type="ECO:0000256" key="3">
    <source>
        <dbReference type="ARBA" id="ARBA00022729"/>
    </source>
</evidence>